<dbReference type="AlphaFoldDB" id="A0A5K0VZY6"/>
<reference evidence="1" key="1">
    <citation type="submission" date="2019-09" db="EMBL/GenBank/DDBJ databases">
        <authorList>
            <person name="Zhang L."/>
        </authorList>
    </citation>
    <scope>NUCLEOTIDE SEQUENCE</scope>
</reference>
<organism evidence="1">
    <name type="scientific">Nymphaea colorata</name>
    <name type="common">pocket water lily</name>
    <dbReference type="NCBI Taxonomy" id="210225"/>
    <lineage>
        <taxon>Eukaryota</taxon>
        <taxon>Viridiplantae</taxon>
        <taxon>Streptophyta</taxon>
        <taxon>Embryophyta</taxon>
        <taxon>Tracheophyta</taxon>
        <taxon>Spermatophyta</taxon>
        <taxon>Magnoliopsida</taxon>
        <taxon>Nymphaeales</taxon>
        <taxon>Nymphaeaceae</taxon>
        <taxon>Nymphaea</taxon>
    </lineage>
</organism>
<accession>A0A5K0VZY6</accession>
<proteinExistence type="predicted"/>
<dbReference type="PANTHER" id="PTHR33168">
    <property type="entry name" value="STRESS INDUCED PROTEIN-RELATED"/>
    <property type="match status" value="1"/>
</dbReference>
<gene>
    <name evidence="1" type="ORF">NYM_LOCUS1634</name>
</gene>
<dbReference type="Gramene" id="NC1G0128170.1">
    <property type="protein sequence ID" value="NC1G0128170.1:cds"/>
    <property type="gene ID" value="NC1G0128170"/>
</dbReference>
<name>A0A5K0VZY6_9MAGN</name>
<evidence type="ECO:0000313" key="1">
    <source>
        <dbReference type="EMBL" id="VVV46407.1"/>
    </source>
</evidence>
<sequence>MLDAMEWSPSLDRANSVTGIRNWWQSDQRSVRHGHRSLRLGATADACCGCWRASPPKMKGWRVLWRRIRKGRCRIFNFSKSVCVAYDPYTYAQNFDHGFASLEPDNLSRSFSARFSSRSRDYLVRIDRDFA</sequence>
<protein>
    <submittedName>
        <fullName evidence="1">Uncharacterized protein</fullName>
    </submittedName>
</protein>
<dbReference type="EMBL" id="LR721774">
    <property type="protein sequence ID" value="VVV46407.1"/>
    <property type="molecule type" value="Genomic_DNA"/>
</dbReference>